<protein>
    <recommendedName>
        <fullName evidence="2">ribonuclease T2</fullName>
        <ecNumber evidence="2">4.6.1.19</ecNumber>
    </recommendedName>
</protein>
<dbReference type="GO" id="GO:0005576">
    <property type="term" value="C:extracellular region"/>
    <property type="evidence" value="ECO:0007669"/>
    <property type="project" value="TreeGrafter"/>
</dbReference>
<dbReference type="InterPro" id="IPR033130">
    <property type="entry name" value="RNase_T2_His_AS_2"/>
</dbReference>
<evidence type="ECO:0000313" key="5">
    <source>
        <dbReference type="EMBL" id="KND01292.1"/>
    </source>
</evidence>
<feature type="signal peptide" evidence="4">
    <location>
        <begin position="1"/>
        <end position="20"/>
    </location>
</feature>
<comment type="similarity">
    <text evidence="1 3">Belongs to the RNase T2 family.</text>
</comment>
<dbReference type="EMBL" id="KQ257454">
    <property type="protein sequence ID" value="KND01292.1"/>
    <property type="molecule type" value="Genomic_DNA"/>
</dbReference>
<dbReference type="InterPro" id="IPR036430">
    <property type="entry name" value="RNase_T2-like_sf"/>
</dbReference>
<dbReference type="VEuPathDB" id="FungiDB:SPPG_03102"/>
<dbReference type="InterPro" id="IPR001568">
    <property type="entry name" value="RNase_T2-like"/>
</dbReference>
<dbReference type="GO" id="GO:0033897">
    <property type="term" value="F:ribonuclease T2 activity"/>
    <property type="evidence" value="ECO:0007669"/>
    <property type="project" value="UniProtKB-EC"/>
</dbReference>
<gene>
    <name evidence="5" type="ORF">SPPG_03102</name>
</gene>
<dbReference type="PROSITE" id="PS00531">
    <property type="entry name" value="RNASE_T2_2"/>
    <property type="match status" value="1"/>
</dbReference>
<dbReference type="GeneID" id="27686645"/>
<evidence type="ECO:0000256" key="1">
    <source>
        <dbReference type="ARBA" id="ARBA00007469"/>
    </source>
</evidence>
<evidence type="ECO:0000313" key="6">
    <source>
        <dbReference type="Proteomes" id="UP000053201"/>
    </source>
</evidence>
<dbReference type="eggNOG" id="KOG1642">
    <property type="taxonomic scope" value="Eukaryota"/>
</dbReference>
<evidence type="ECO:0000256" key="2">
    <source>
        <dbReference type="ARBA" id="ARBA00012571"/>
    </source>
</evidence>
<organism evidence="5 6">
    <name type="scientific">Spizellomyces punctatus (strain DAOM BR117)</name>
    <dbReference type="NCBI Taxonomy" id="645134"/>
    <lineage>
        <taxon>Eukaryota</taxon>
        <taxon>Fungi</taxon>
        <taxon>Fungi incertae sedis</taxon>
        <taxon>Chytridiomycota</taxon>
        <taxon>Chytridiomycota incertae sedis</taxon>
        <taxon>Chytridiomycetes</taxon>
        <taxon>Spizellomycetales</taxon>
        <taxon>Spizellomycetaceae</taxon>
        <taxon>Spizellomyces</taxon>
    </lineage>
</organism>
<evidence type="ECO:0000256" key="3">
    <source>
        <dbReference type="RuleBase" id="RU004328"/>
    </source>
</evidence>
<dbReference type="GO" id="GO:0006401">
    <property type="term" value="P:RNA catabolic process"/>
    <property type="evidence" value="ECO:0007669"/>
    <property type="project" value="TreeGrafter"/>
</dbReference>
<dbReference type="PANTHER" id="PTHR11240:SF22">
    <property type="entry name" value="RIBONUCLEASE T2"/>
    <property type="match status" value="1"/>
</dbReference>
<sequence length="258" mass="27757">MHSMQGAVALVLLVASSVNAAALPFNPLAPRAAVCDANARACSAQSPSPDSCCIPENGIIVFAQQWLKGYCASSSCRITPPNYWTIHGAWPDTCSGQQTGSCSDVSYSNVAGLVQSYDSSVYNQMKQFWPSYTGDNNDFWTHEWEKHGSCYSPADVSCFPNFKQGQDLTTYFRYGLNLRNKFNIGTALSNAGINPGGSYSLTQLRSAITKTYPNMKMYFKCKGKTLTEVYIGVYATATGGVAGASFSGSDSCPATVSY</sequence>
<accession>A0A0L0HJJ8</accession>
<dbReference type="GO" id="GO:0003723">
    <property type="term" value="F:RNA binding"/>
    <property type="evidence" value="ECO:0007669"/>
    <property type="project" value="InterPro"/>
</dbReference>
<feature type="chain" id="PRO_5005540013" description="ribonuclease T2" evidence="4">
    <location>
        <begin position="21"/>
        <end position="258"/>
    </location>
</feature>
<keyword evidence="6" id="KW-1185">Reference proteome</keyword>
<dbReference type="EC" id="4.6.1.19" evidence="2"/>
<dbReference type="RefSeq" id="XP_016609331.1">
    <property type="nucleotide sequence ID" value="XM_016751386.1"/>
</dbReference>
<proteinExistence type="inferred from homology"/>
<dbReference type="InParanoid" id="A0A0L0HJJ8"/>
<dbReference type="Gene3D" id="3.90.730.10">
    <property type="entry name" value="Ribonuclease T2-like"/>
    <property type="match status" value="1"/>
</dbReference>
<dbReference type="Proteomes" id="UP000053201">
    <property type="component" value="Unassembled WGS sequence"/>
</dbReference>
<dbReference type="AlphaFoldDB" id="A0A0L0HJJ8"/>
<dbReference type="OrthoDB" id="435754at2759"/>
<dbReference type="PANTHER" id="PTHR11240">
    <property type="entry name" value="RIBONUCLEASE T2"/>
    <property type="match status" value="1"/>
</dbReference>
<reference evidence="5 6" key="1">
    <citation type="submission" date="2009-08" db="EMBL/GenBank/DDBJ databases">
        <title>The Genome Sequence of Spizellomyces punctatus strain DAOM BR117.</title>
        <authorList>
            <consortium name="The Broad Institute Genome Sequencing Platform"/>
            <person name="Russ C."/>
            <person name="Cuomo C."/>
            <person name="Shea T."/>
            <person name="Young S.K."/>
            <person name="Zeng Q."/>
            <person name="Koehrsen M."/>
            <person name="Haas B."/>
            <person name="Borodovsky M."/>
            <person name="Guigo R."/>
            <person name="Alvarado L."/>
            <person name="Berlin A."/>
            <person name="Bochicchio J."/>
            <person name="Borenstein D."/>
            <person name="Chapman S."/>
            <person name="Chen Z."/>
            <person name="Engels R."/>
            <person name="Freedman E."/>
            <person name="Gellesch M."/>
            <person name="Goldberg J."/>
            <person name="Griggs A."/>
            <person name="Gujja S."/>
            <person name="Heiman D."/>
            <person name="Hepburn T."/>
            <person name="Howarth C."/>
            <person name="Jen D."/>
            <person name="Larson L."/>
            <person name="Lewis B."/>
            <person name="Mehta T."/>
            <person name="Park D."/>
            <person name="Pearson M."/>
            <person name="Roberts A."/>
            <person name="Saif S."/>
            <person name="Shenoy N."/>
            <person name="Sisk P."/>
            <person name="Stolte C."/>
            <person name="Sykes S."/>
            <person name="Thomson T."/>
            <person name="Walk T."/>
            <person name="White J."/>
            <person name="Yandava C."/>
            <person name="Burger G."/>
            <person name="Gray M.W."/>
            <person name="Holland P.W.H."/>
            <person name="King N."/>
            <person name="Lang F.B.F."/>
            <person name="Roger A.J."/>
            <person name="Ruiz-Trillo I."/>
            <person name="Lander E."/>
            <person name="Nusbaum C."/>
        </authorList>
    </citation>
    <scope>NUCLEOTIDE SEQUENCE [LARGE SCALE GENOMIC DNA]</scope>
    <source>
        <strain evidence="5 6">DAOM BR117</strain>
    </source>
</reference>
<dbReference type="STRING" id="645134.A0A0L0HJJ8"/>
<dbReference type="SUPFAM" id="SSF55895">
    <property type="entry name" value="Ribonuclease Rh-like"/>
    <property type="match status" value="1"/>
</dbReference>
<dbReference type="Pfam" id="PF00445">
    <property type="entry name" value="Ribonuclease_T2"/>
    <property type="match status" value="1"/>
</dbReference>
<dbReference type="OMA" id="LWEHEYN"/>
<evidence type="ECO:0000256" key="4">
    <source>
        <dbReference type="SAM" id="SignalP"/>
    </source>
</evidence>
<name>A0A0L0HJJ8_SPIPD</name>
<keyword evidence="4" id="KW-0732">Signal</keyword>